<dbReference type="PANTHER" id="PTHR42648">
    <property type="entry name" value="TRANSPOSASE, PUTATIVE-RELATED"/>
    <property type="match status" value="1"/>
</dbReference>
<dbReference type="InterPro" id="IPR025724">
    <property type="entry name" value="GAG-pre-integrase_dom"/>
</dbReference>
<gene>
    <name evidence="2" type="ORF">RND81_01G088600</name>
</gene>
<dbReference type="Proteomes" id="UP001443914">
    <property type="component" value="Unassembled WGS sequence"/>
</dbReference>
<dbReference type="Pfam" id="PF14223">
    <property type="entry name" value="Retrotran_gag_2"/>
    <property type="match status" value="1"/>
</dbReference>
<evidence type="ECO:0000259" key="1">
    <source>
        <dbReference type="Pfam" id="PF13976"/>
    </source>
</evidence>
<proteinExistence type="predicted"/>
<name>A0AAW1NHJ7_SAPOF</name>
<comment type="caution">
    <text evidence="2">The sequence shown here is derived from an EMBL/GenBank/DDBJ whole genome shotgun (WGS) entry which is preliminary data.</text>
</comment>
<dbReference type="PANTHER" id="PTHR42648:SF28">
    <property type="entry name" value="TRANSPOSON-ENCODED PROTEIN WITH RIBONUCLEASE H-LIKE AND RETROVIRUS ZINC FINGER-LIKE DOMAINS"/>
    <property type="match status" value="1"/>
</dbReference>
<evidence type="ECO:0000313" key="3">
    <source>
        <dbReference type="Proteomes" id="UP001443914"/>
    </source>
</evidence>
<dbReference type="InterPro" id="IPR039537">
    <property type="entry name" value="Retrotran_Ty1/copia-like"/>
</dbReference>
<keyword evidence="3" id="KW-1185">Reference proteome</keyword>
<feature type="domain" description="GAG-pre-integrase" evidence="1">
    <location>
        <begin position="125"/>
        <end position="167"/>
    </location>
</feature>
<dbReference type="EMBL" id="JBDFQZ010000001">
    <property type="protein sequence ID" value="KAK9756318.1"/>
    <property type="molecule type" value="Genomic_DNA"/>
</dbReference>
<sequence>MSTKLDIEKFDGKTSSAIWRVQIRAVLIQNGLKKALDGKSKKLSTMSDEQWDEMDEKTLSVIQLCLSREVLCEVIKDKSSADIWTKLESLYMTKSLANKLRLKERLFTLRMSEGSKGALVLLKANQSGFAAVVSSNDDTKLWHMRLGHMSEKEMYVDFCEHCIFGKQKKVSFSKGIHRTKGTLDYIHSDLWGPSRVPLRGGCHYMMTIIDDFSRKL</sequence>
<dbReference type="Pfam" id="PF13976">
    <property type="entry name" value="gag_pre-integrs"/>
    <property type="match status" value="1"/>
</dbReference>
<reference evidence="2" key="1">
    <citation type="submission" date="2024-03" db="EMBL/GenBank/DDBJ databases">
        <title>WGS assembly of Saponaria officinalis var. Norfolk2.</title>
        <authorList>
            <person name="Jenkins J."/>
            <person name="Shu S."/>
            <person name="Grimwood J."/>
            <person name="Barry K."/>
            <person name="Goodstein D."/>
            <person name="Schmutz J."/>
            <person name="Leebens-Mack J."/>
            <person name="Osbourn A."/>
        </authorList>
    </citation>
    <scope>NUCLEOTIDE SEQUENCE [LARGE SCALE GENOMIC DNA]</scope>
    <source>
        <strain evidence="2">JIC</strain>
    </source>
</reference>
<organism evidence="2 3">
    <name type="scientific">Saponaria officinalis</name>
    <name type="common">Common soapwort</name>
    <name type="synonym">Lychnis saponaria</name>
    <dbReference type="NCBI Taxonomy" id="3572"/>
    <lineage>
        <taxon>Eukaryota</taxon>
        <taxon>Viridiplantae</taxon>
        <taxon>Streptophyta</taxon>
        <taxon>Embryophyta</taxon>
        <taxon>Tracheophyta</taxon>
        <taxon>Spermatophyta</taxon>
        <taxon>Magnoliopsida</taxon>
        <taxon>eudicotyledons</taxon>
        <taxon>Gunneridae</taxon>
        <taxon>Pentapetalae</taxon>
        <taxon>Caryophyllales</taxon>
        <taxon>Caryophyllaceae</taxon>
        <taxon>Caryophylleae</taxon>
        <taxon>Saponaria</taxon>
    </lineage>
</organism>
<accession>A0AAW1NHJ7</accession>
<dbReference type="AlphaFoldDB" id="A0AAW1NHJ7"/>
<protein>
    <recommendedName>
        <fullName evidence="1">GAG-pre-integrase domain-containing protein</fullName>
    </recommendedName>
</protein>
<evidence type="ECO:0000313" key="2">
    <source>
        <dbReference type="EMBL" id="KAK9756318.1"/>
    </source>
</evidence>